<proteinExistence type="predicted"/>
<evidence type="ECO:0000313" key="1">
    <source>
        <dbReference type="EMBL" id="MBX06384.1"/>
    </source>
</evidence>
<dbReference type="AlphaFoldDB" id="A0A2P2KKX8"/>
<reference evidence="1" key="1">
    <citation type="submission" date="2018-02" db="EMBL/GenBank/DDBJ databases">
        <title>Rhizophora mucronata_Transcriptome.</title>
        <authorList>
            <person name="Meera S.P."/>
            <person name="Sreeshan A."/>
            <person name="Augustine A."/>
        </authorList>
    </citation>
    <scope>NUCLEOTIDE SEQUENCE</scope>
    <source>
        <tissue evidence="1">Leaf</tissue>
    </source>
</reference>
<name>A0A2P2KKX8_RHIMU</name>
<dbReference type="EMBL" id="GGEC01025900">
    <property type="protein sequence ID" value="MBX06384.1"/>
    <property type="molecule type" value="Transcribed_RNA"/>
</dbReference>
<accession>A0A2P2KKX8</accession>
<organism evidence="1">
    <name type="scientific">Rhizophora mucronata</name>
    <name type="common">Asiatic mangrove</name>
    <dbReference type="NCBI Taxonomy" id="61149"/>
    <lineage>
        <taxon>Eukaryota</taxon>
        <taxon>Viridiplantae</taxon>
        <taxon>Streptophyta</taxon>
        <taxon>Embryophyta</taxon>
        <taxon>Tracheophyta</taxon>
        <taxon>Spermatophyta</taxon>
        <taxon>Magnoliopsida</taxon>
        <taxon>eudicotyledons</taxon>
        <taxon>Gunneridae</taxon>
        <taxon>Pentapetalae</taxon>
        <taxon>rosids</taxon>
        <taxon>fabids</taxon>
        <taxon>Malpighiales</taxon>
        <taxon>Rhizophoraceae</taxon>
        <taxon>Rhizophora</taxon>
    </lineage>
</organism>
<protein>
    <submittedName>
        <fullName evidence="1">Uncharacterized protein MANES_10G051000</fullName>
    </submittedName>
</protein>
<sequence length="99" mass="11351">MIITSIACPRKKTKKKTENKKLKTKLGICLQIKENINQLITNIYSSQYEPSRRFKRGPGGYLTLKNFAETTKRILELPFGDVPRQASNEYSVLLLPSHL</sequence>